<organism evidence="1">
    <name type="scientific">viral metagenome</name>
    <dbReference type="NCBI Taxonomy" id="1070528"/>
    <lineage>
        <taxon>unclassified sequences</taxon>
        <taxon>metagenomes</taxon>
        <taxon>organismal metagenomes</taxon>
    </lineage>
</organism>
<accession>A0A6H1ZJ78</accession>
<sequence>MKKILLTIALVLSATFAFAENLIIIPDTPGKPFGSSTGSEKSSMPYEYYIVSDDNGRSRTVGVMKLFEDTYVTSDSNGSSTTIYKPDWSK</sequence>
<evidence type="ECO:0000313" key="2">
    <source>
        <dbReference type="EMBL" id="QJH94034.1"/>
    </source>
</evidence>
<proteinExistence type="predicted"/>
<reference evidence="1" key="1">
    <citation type="submission" date="2020-03" db="EMBL/GenBank/DDBJ databases">
        <title>The deep terrestrial virosphere.</title>
        <authorList>
            <person name="Holmfeldt K."/>
            <person name="Nilsson E."/>
            <person name="Simone D."/>
            <person name="Lopez-Fernandez M."/>
            <person name="Wu X."/>
            <person name="de Brujin I."/>
            <person name="Lundin D."/>
            <person name="Andersson A."/>
            <person name="Bertilsson S."/>
            <person name="Dopson M."/>
        </authorList>
    </citation>
    <scope>NUCLEOTIDE SEQUENCE</scope>
    <source>
        <strain evidence="1">TM448A00693</strain>
        <strain evidence="2">TM448B00173</strain>
    </source>
</reference>
<evidence type="ECO:0000313" key="1">
    <source>
        <dbReference type="EMBL" id="QJA47519.1"/>
    </source>
</evidence>
<protein>
    <submittedName>
        <fullName evidence="1">Uncharacterized protein</fullName>
    </submittedName>
</protein>
<gene>
    <name evidence="1" type="ORF">TM448A00693_0016</name>
    <name evidence="2" type="ORF">TM448B00173_0004</name>
</gene>
<dbReference type="EMBL" id="MT144595">
    <property type="protein sequence ID" value="QJH94034.1"/>
    <property type="molecule type" value="Genomic_DNA"/>
</dbReference>
<dbReference type="AlphaFoldDB" id="A0A6H1ZJ78"/>
<dbReference type="EMBL" id="MT144046">
    <property type="protein sequence ID" value="QJA47519.1"/>
    <property type="molecule type" value="Genomic_DNA"/>
</dbReference>
<name>A0A6H1ZJ78_9ZZZZ</name>